<dbReference type="SUPFAM" id="SSF46548">
    <property type="entry name" value="alpha-helical ferredoxin"/>
    <property type="match status" value="1"/>
</dbReference>
<dbReference type="CDD" id="cd06192">
    <property type="entry name" value="DHOD_e_trans_like"/>
    <property type="match status" value="1"/>
</dbReference>
<dbReference type="Gene3D" id="3.40.50.80">
    <property type="entry name" value="Nucleotide-binding domain of ferredoxin-NADP reductase (FNR) module"/>
    <property type="match status" value="1"/>
</dbReference>
<dbReference type="PANTHER" id="PTHR43513:SF3">
    <property type="entry name" value="DIHYDROOROTATE DEHYDROGENASE B (NAD(+)), ELECTRON TRANSFER SUBUNIT-RELATED"/>
    <property type="match status" value="1"/>
</dbReference>
<dbReference type="SUPFAM" id="SSF52343">
    <property type="entry name" value="Ferredoxin reductase-like, C-terminal NADP-linked domain"/>
    <property type="match status" value="1"/>
</dbReference>
<sequence>MTVYDEQTAIGTGTDENQNEHVFSFGITIDELYTLRGLTRLDGLFLEHLKQSAAGLWERLQACRTDPDALGSKQESVLLVALAPHVQDFVGVLFGISADIVALTSKYHALAPLYACKRLFVQRRALKAIREAEAQTLDGTALLAEMETLLGEAFTELTFACAVMTWLDNEQENTHQLEMAMRYAAWRGYADSAERRESSILFRVPRKIDPLNLVQTATETHMGLDCLRLPLCRPLRRRDGFALTDPGFSREQALDEANYCIFCHNQGKDSCAKGMRDQKTGEWRRNALGRYIVGCPLEEHISEFQALMTHGDVVAALAMITVANPMAAGTGHRICNDCMVGCIYNNQNRTAVNIPQVETRVVRDVLALPYGFEVYSLLTRWNPLNLRSYLPKAVSGKNVLVVGLGPAGYTLAHHLLNDGHTVVAVDGLKLEPLAQELSGVEKTGTRVPFQPIRDVTELWEPLATRTMAGFGGVAEYGITVRWDKNFLKIIRLLLERRTHFSLFGGVRMGGTLTPDFAFAMGFHHIALCLGAGQPTIVPMENGLARGVRQASDFLMSIQLTGAAKENSIANLQIRLPCIVIGGGLTAIDASTEALAYYPLQVEKFLARYEILVAEKGESAVRTAFNAEETLIAEEFLRHAYALRVERTTAAAEGRVPRLWELLDQWGGSTIVYRRSLRESPAYRNNPEEVLKALEEGVRFSEKLVPLKVELDPFGHAKGLRLRDDTGVERVIAARTILVAAGTVPNTTLASEVAGFNLNGKYFQAVDEDGQPVSSERLAKPAVAHVLTIVHDDCRAVSFFGDQHPSFAGNVVSAMASARQGYPVVSRMLARCPKAGSSGSVIPLMTRLNALLRPVVHTVKRLTPTIMEVAVRAPLAARMFRPGQFYRLQNYETLARTVDSTSLTMEGVALTGAWVDPVNGILSMIVLEVGGSSDLVSQLREGEPVIVMGPTGTPTEIPPSGSTVLLAGGGLGNAVLFAIGRMLRAKGIRVLYFAGYKAIADRYKVDEITAAADLVVWCCDESPGFTPDRPQDKVFVGTIIAAMHAYAEGRLGLTSIPLDQVDRIIAIGSDRMMDAVRATRYGVLATYLTRTPTAIGSINSPMQCMMKGICAQCLQVHRDPESGRETVVFSCSNQDQLLDTVDFSSLHQRLSQQSTQEKLTRMWIDRCLVKGGYREHARF</sequence>
<accession>A0A484H8P0</accession>
<dbReference type="AlphaFoldDB" id="A0A484H8P0"/>
<dbReference type="Gene3D" id="1.10.1060.10">
    <property type="entry name" value="Alpha-helical ferredoxin"/>
    <property type="match status" value="1"/>
</dbReference>
<keyword evidence="1" id="KW-0560">Oxidoreductase</keyword>
<evidence type="ECO:0000313" key="1">
    <source>
        <dbReference type="EMBL" id="VBB69143.1"/>
    </source>
</evidence>
<dbReference type="EC" id="1.4.1.13" evidence="1"/>
<dbReference type="InterPro" id="IPR039261">
    <property type="entry name" value="FNR_nucleotide-bd"/>
</dbReference>
<proteinExistence type="predicted"/>
<dbReference type="PANTHER" id="PTHR43513">
    <property type="entry name" value="DIHYDROOROTATE DEHYDROGENASE B (NAD(+)), ELECTRON TRANSFER SUBUNIT"/>
    <property type="match status" value="1"/>
</dbReference>
<dbReference type="EMBL" id="LR026963">
    <property type="protein sequence ID" value="VBB69143.1"/>
    <property type="molecule type" value="Genomic_DNA"/>
</dbReference>
<gene>
    <name evidence="1" type="ORF">RIEGSTA812A_PEG_616</name>
</gene>
<dbReference type="InterPro" id="IPR036188">
    <property type="entry name" value="FAD/NAD-bd_sf"/>
</dbReference>
<name>A0A484H8P0_9ZZZZ</name>
<dbReference type="InterPro" id="IPR017938">
    <property type="entry name" value="Riboflavin_synthase-like_b-brl"/>
</dbReference>
<dbReference type="Gene3D" id="2.40.30.10">
    <property type="entry name" value="Translation factors"/>
    <property type="match status" value="1"/>
</dbReference>
<dbReference type="GO" id="GO:0051536">
    <property type="term" value="F:iron-sulfur cluster binding"/>
    <property type="evidence" value="ECO:0007669"/>
    <property type="project" value="InterPro"/>
</dbReference>
<dbReference type="InterPro" id="IPR009051">
    <property type="entry name" value="Helical_ferredxn"/>
</dbReference>
<dbReference type="GO" id="GO:0004355">
    <property type="term" value="F:glutamate synthase (NADPH) activity"/>
    <property type="evidence" value="ECO:0007669"/>
    <property type="project" value="UniProtKB-EC"/>
</dbReference>
<organism evidence="1">
    <name type="scientific">invertebrate metagenome</name>
    <dbReference type="NCBI Taxonomy" id="1711999"/>
    <lineage>
        <taxon>unclassified sequences</taxon>
        <taxon>metagenomes</taxon>
        <taxon>organismal metagenomes</taxon>
    </lineage>
</organism>
<dbReference type="Gene3D" id="3.50.50.60">
    <property type="entry name" value="FAD/NAD(P)-binding domain"/>
    <property type="match status" value="2"/>
</dbReference>
<reference evidence="1" key="1">
    <citation type="submission" date="2018-10" db="EMBL/GenBank/DDBJ databases">
        <authorList>
            <person name="Gruber-Vodicka H."/>
            <person name="Jaeckle O."/>
        </authorList>
    </citation>
    <scope>NUCLEOTIDE SEQUENCE</scope>
</reference>
<protein>
    <submittedName>
        <fullName evidence="1">Glutamate synthase [NADPH] small chain</fullName>
        <ecNumber evidence="1">1.4.1.13</ecNumber>
    </submittedName>
</protein>
<dbReference type="SUPFAM" id="SSF63380">
    <property type="entry name" value="Riboflavin synthase domain-like"/>
    <property type="match status" value="1"/>
</dbReference>
<dbReference type="SUPFAM" id="SSF51971">
    <property type="entry name" value="Nucleotide-binding domain"/>
    <property type="match status" value="1"/>
</dbReference>
<dbReference type="InterPro" id="IPR050353">
    <property type="entry name" value="PyrK_electron_transfer"/>
</dbReference>